<comment type="subcellular location">
    <subcellularLocation>
        <location evidence="1">Mitochondrion outer membrane</location>
        <topology evidence="1">Multi-pass membrane protein</topology>
    </subcellularLocation>
</comment>
<dbReference type="InterPro" id="IPR000184">
    <property type="entry name" value="Bac_surfAg_D15"/>
</dbReference>
<protein>
    <recommendedName>
        <fullName evidence="7">Bacterial surface antigen (D15) domain-containing protein</fullName>
    </recommendedName>
</protein>
<evidence type="ECO:0000256" key="1">
    <source>
        <dbReference type="ARBA" id="ARBA00004374"/>
    </source>
</evidence>
<dbReference type="PANTHER" id="PTHR12815:SF18">
    <property type="entry name" value="SORTING AND ASSEMBLY MACHINERY COMPONENT 50 HOMOLOG"/>
    <property type="match status" value="1"/>
</dbReference>
<dbReference type="AlphaFoldDB" id="A0A0G4M9M3"/>
<feature type="region of interest" description="Disordered" evidence="6">
    <location>
        <begin position="558"/>
        <end position="579"/>
    </location>
</feature>
<dbReference type="EMBL" id="CVQI01023335">
    <property type="protein sequence ID" value="CRK30988.1"/>
    <property type="molecule type" value="Genomic_DNA"/>
</dbReference>
<reference evidence="9" key="1">
    <citation type="submission" date="2015-05" db="EMBL/GenBank/DDBJ databases">
        <authorList>
            <person name="Fogelqvist Johan"/>
        </authorList>
    </citation>
    <scope>NUCLEOTIDE SEQUENCE [LARGE SCALE GENOMIC DNA]</scope>
</reference>
<keyword evidence="5" id="KW-0472">Membrane</keyword>
<evidence type="ECO:0000256" key="2">
    <source>
        <dbReference type="ARBA" id="ARBA00010913"/>
    </source>
</evidence>
<organism evidence="8 9">
    <name type="scientific">Verticillium longisporum</name>
    <name type="common">Verticillium dahliae var. longisporum</name>
    <dbReference type="NCBI Taxonomy" id="100787"/>
    <lineage>
        <taxon>Eukaryota</taxon>
        <taxon>Fungi</taxon>
        <taxon>Dikarya</taxon>
        <taxon>Ascomycota</taxon>
        <taxon>Pezizomycotina</taxon>
        <taxon>Sordariomycetes</taxon>
        <taxon>Hypocreomycetidae</taxon>
        <taxon>Glomerellales</taxon>
        <taxon>Plectosphaerellaceae</taxon>
        <taxon>Verticillium</taxon>
    </lineage>
</organism>
<evidence type="ECO:0000313" key="9">
    <source>
        <dbReference type="Proteomes" id="UP000045706"/>
    </source>
</evidence>
<dbReference type="PANTHER" id="PTHR12815">
    <property type="entry name" value="SORTING AND ASSEMBLY MACHINERY SAMM50 PROTEIN FAMILY MEMBER"/>
    <property type="match status" value="1"/>
</dbReference>
<accession>A0A0G4M9M3</accession>
<evidence type="ECO:0000256" key="6">
    <source>
        <dbReference type="SAM" id="MobiDB-lite"/>
    </source>
</evidence>
<evidence type="ECO:0000256" key="3">
    <source>
        <dbReference type="ARBA" id="ARBA00022452"/>
    </source>
</evidence>
<feature type="region of interest" description="Disordered" evidence="6">
    <location>
        <begin position="1"/>
        <end position="27"/>
    </location>
</feature>
<feature type="domain" description="Bacterial surface antigen (D15)" evidence="7">
    <location>
        <begin position="175"/>
        <end position="313"/>
    </location>
</feature>
<keyword evidence="4" id="KW-0812">Transmembrane</keyword>
<dbReference type="InterPro" id="IPR039910">
    <property type="entry name" value="D15-like"/>
</dbReference>
<evidence type="ECO:0000256" key="5">
    <source>
        <dbReference type="ARBA" id="ARBA00023136"/>
    </source>
</evidence>
<dbReference type="GO" id="GO:0045040">
    <property type="term" value="P:protein insertion into mitochondrial outer membrane"/>
    <property type="evidence" value="ECO:0007669"/>
    <property type="project" value="TreeGrafter"/>
</dbReference>
<sequence>MAAKTSVGEGATPDPIQKLNADAESLRREAESSLEYAAKLEEENQRRQTQIKLLEQQSTPMTVHNLTVHGAPNTRRAFLDPILSPIVAPSANAATTLGDISYRLQTASSKLDRLGIFQPAPKIFLNSADQTNPSSAPTDVDIDILLAELPRYKFNAGTDVGNSEGSAFTSLLWRNIFGGAEQLSLNASTGTRTRSAYTAELSAPVASDPDCRVALEILSSAADKPWASHEEVLRGGSLRYQWLSPNRDMHSIEYTALWRQLTSLGPGASPTVRADAGDSLKSSLRHIFRRDTRDNPQLPQRGYHVRTTSEFAGLSAPVASDPDRRIALEILSSAADKSWASHEEVLRGGSLRYQWLSPDRDMHSIEYTALWRQLTSLGPGASPTVRADAGDSLKSSLRHIFRRDTRDNPQLPQRGYHIRTTTELAGVGPLAGDVAFSKSELELGGAVPLSQRAPGVSLGAGLRLGALCPLPLGFASTAAIAPSRLNDRFQLGGPTDVRGFKLGGLGPHDGPDAVGGDLFAAGSLNLLFPLPYRGPDSALRMQLFANAGRLVALKPSAAAGGDKQGQGQGQGQSADMTPASVARGLAHAVGDLVSGPPSVAAGMGLVLNLLFPLPYRGPDSALRMQLFANAGRLVALKPAAGGDKQGRQGHGQSGADMTPASVARGLANAVGDLVSGPPSVAAGVGLVYAHPVARFELNFSLPLVVRRGEVGTKGVQVGVGINFL</sequence>
<keyword evidence="3" id="KW-1134">Transmembrane beta strand</keyword>
<evidence type="ECO:0000259" key="7">
    <source>
        <dbReference type="Pfam" id="PF01103"/>
    </source>
</evidence>
<dbReference type="GO" id="GO:0005741">
    <property type="term" value="C:mitochondrial outer membrane"/>
    <property type="evidence" value="ECO:0007669"/>
    <property type="project" value="UniProtKB-SubCell"/>
</dbReference>
<dbReference type="Gene3D" id="2.40.160.50">
    <property type="entry name" value="membrane protein fhac: a member of the omp85/tpsb transporter family"/>
    <property type="match status" value="2"/>
</dbReference>
<name>A0A0G4M9M3_VERLO</name>
<gene>
    <name evidence="8" type="ORF">BN1723_003730</name>
</gene>
<comment type="similarity">
    <text evidence="2">Belongs to the SAM50/omp85 family.</text>
</comment>
<feature type="domain" description="Bacterial surface antigen (D15)" evidence="7">
    <location>
        <begin position="363"/>
        <end position="564"/>
    </location>
</feature>
<dbReference type="Pfam" id="PF01103">
    <property type="entry name" value="Omp85"/>
    <property type="match status" value="3"/>
</dbReference>
<dbReference type="Proteomes" id="UP000045706">
    <property type="component" value="Unassembled WGS sequence"/>
</dbReference>
<evidence type="ECO:0000256" key="4">
    <source>
        <dbReference type="ARBA" id="ARBA00022692"/>
    </source>
</evidence>
<feature type="domain" description="Bacterial surface antigen (D15)" evidence="7">
    <location>
        <begin position="607"/>
        <end position="723"/>
    </location>
</feature>
<proteinExistence type="inferred from homology"/>
<evidence type="ECO:0000313" key="8">
    <source>
        <dbReference type="EMBL" id="CRK30988.1"/>
    </source>
</evidence>